<evidence type="ECO:0000313" key="5">
    <source>
        <dbReference type="Proteomes" id="UP000289152"/>
    </source>
</evidence>
<feature type="region of interest" description="Disordered" evidence="1">
    <location>
        <begin position="402"/>
        <end position="455"/>
    </location>
</feature>
<keyword evidence="2" id="KW-1133">Transmembrane helix</keyword>
<feature type="region of interest" description="Disordered" evidence="1">
    <location>
        <begin position="334"/>
        <end position="355"/>
    </location>
</feature>
<reference evidence="4 5" key="1">
    <citation type="submission" date="2016-06" db="EMBL/GenBank/DDBJ databases">
        <title>Evolution of pathogenesis and genome organization in the Tremellales.</title>
        <authorList>
            <person name="Cuomo C."/>
            <person name="Litvintseva A."/>
            <person name="Heitman J."/>
            <person name="Chen Y."/>
            <person name="Sun S."/>
            <person name="Springer D."/>
            <person name="Dromer F."/>
            <person name="Young S."/>
            <person name="Zeng Q."/>
            <person name="Chapman S."/>
            <person name="Gujja S."/>
            <person name="Saif S."/>
            <person name="Birren B."/>
        </authorList>
    </citation>
    <scope>NUCLEOTIDE SEQUENCE [LARGE SCALE GENOMIC DNA]</scope>
    <source>
        <strain evidence="4 5">ATCC 28783</strain>
    </source>
</reference>
<keyword evidence="2" id="KW-0812">Transmembrane</keyword>
<accession>A0A4Q1BRV7</accession>
<dbReference type="EMBL" id="SDIL01000015">
    <property type="protein sequence ID" value="RXK40708.1"/>
    <property type="molecule type" value="Genomic_DNA"/>
</dbReference>
<feature type="transmembrane region" description="Helical" evidence="2">
    <location>
        <begin position="236"/>
        <end position="257"/>
    </location>
</feature>
<evidence type="ECO:0000259" key="3">
    <source>
        <dbReference type="Pfam" id="PF20152"/>
    </source>
</evidence>
<evidence type="ECO:0000256" key="1">
    <source>
        <dbReference type="SAM" id="MobiDB-lite"/>
    </source>
</evidence>
<feature type="transmembrane region" description="Helical" evidence="2">
    <location>
        <begin position="194"/>
        <end position="216"/>
    </location>
</feature>
<dbReference type="Proteomes" id="UP000289152">
    <property type="component" value="Unassembled WGS sequence"/>
</dbReference>
<dbReference type="OrthoDB" id="2594643at2759"/>
<feature type="region of interest" description="Disordered" evidence="1">
    <location>
        <begin position="518"/>
        <end position="575"/>
    </location>
</feature>
<feature type="transmembrane region" description="Helical" evidence="2">
    <location>
        <begin position="106"/>
        <end position="126"/>
    </location>
</feature>
<dbReference type="InParanoid" id="A0A4Q1BRV7"/>
<dbReference type="InterPro" id="IPR045339">
    <property type="entry name" value="DUF6534"/>
</dbReference>
<feature type="transmembrane region" description="Helical" evidence="2">
    <location>
        <begin position="147"/>
        <end position="174"/>
    </location>
</feature>
<dbReference type="Pfam" id="PF20152">
    <property type="entry name" value="DUF6534"/>
    <property type="match status" value="1"/>
</dbReference>
<name>A0A4Q1BRV7_TREME</name>
<gene>
    <name evidence="4" type="ORF">M231_01960</name>
</gene>
<dbReference type="AlphaFoldDB" id="A0A4Q1BRV7"/>
<dbReference type="VEuPathDB" id="FungiDB:TREMEDRAFT_73065"/>
<proteinExistence type="predicted"/>
<feature type="transmembrane region" description="Helical" evidence="2">
    <location>
        <begin position="60"/>
        <end position="77"/>
    </location>
</feature>
<comment type="caution">
    <text evidence="4">The sequence shown here is derived from an EMBL/GenBank/DDBJ whole genome shotgun (WGS) entry which is preliminary data.</text>
</comment>
<feature type="transmembrane region" description="Helical" evidence="2">
    <location>
        <begin position="26"/>
        <end position="48"/>
    </location>
</feature>
<protein>
    <recommendedName>
        <fullName evidence="3">DUF6534 domain-containing protein</fullName>
    </recommendedName>
</protein>
<feature type="domain" description="DUF6534" evidence="3">
    <location>
        <begin position="199"/>
        <end position="285"/>
    </location>
</feature>
<organism evidence="4 5">
    <name type="scientific">Tremella mesenterica</name>
    <name type="common">Jelly fungus</name>
    <dbReference type="NCBI Taxonomy" id="5217"/>
    <lineage>
        <taxon>Eukaryota</taxon>
        <taxon>Fungi</taxon>
        <taxon>Dikarya</taxon>
        <taxon>Basidiomycota</taxon>
        <taxon>Agaricomycotina</taxon>
        <taxon>Tremellomycetes</taxon>
        <taxon>Tremellales</taxon>
        <taxon>Tremellaceae</taxon>
        <taxon>Tremella</taxon>
    </lineage>
</organism>
<feature type="compositionally biased region" description="Low complexity" evidence="1">
    <location>
        <begin position="518"/>
        <end position="535"/>
    </location>
</feature>
<evidence type="ECO:0000256" key="2">
    <source>
        <dbReference type="SAM" id="Phobius"/>
    </source>
</evidence>
<keyword evidence="5" id="KW-1185">Reference proteome</keyword>
<feature type="compositionally biased region" description="Basic and acidic residues" evidence="1">
    <location>
        <begin position="536"/>
        <end position="559"/>
    </location>
</feature>
<sequence length="575" mass="63644">MTSAAISAAMSDKDLSSVIAPVTGPFFLGFALESFGMGVVLVLSINYFSDVSNRHGGYTGNRLGVALVSSSLVINLLQTTVDLVRGWQMFGDNFLNIQALMKPTPLFFISPFLGLFPALITQAFLLRRTVLFISSLDVLWPRLSKPYVTRSFVVLVGCMILMSFIAGSVGSVLVWTTGRLYDLHTSEFDTSEMITLAVSTAVDMLLSTALCCELWWARRKLAPQGGLMREVVTRVILITLHGGLAASALQLAGLLTFKSSRTTSMCYLPILPLPKVYTVTLILSLTHPTSTMAHSRPITLPTIQQTDYLSQPAPFASGLSRRMSSPAVIGPMSEKPWRAPWTENDHHKATSDPGRAIRRQWKRSQEWLRWSLIGTSSEPRPRGSDRVEDWTNLQREIIIPNGDYDYSRRPSEPTSAAPLLRRTSVPSTQPPQSPSSFRKNHHIHKTMPSAPPSMLTVSRQHSFSSFYPSLSIRRPSFPISAISPPSEVSSAEPLFRTTDPFSNFRALHPGAWDHIFGSPNPISPLTPTNTNSSTSRGRDRRGAEMSESRESEERREGRQARMLSFEDMLSDDGLG</sequence>
<keyword evidence="2" id="KW-0472">Membrane</keyword>
<evidence type="ECO:0000313" key="4">
    <source>
        <dbReference type="EMBL" id="RXK40708.1"/>
    </source>
</evidence>